<protein>
    <submittedName>
        <fullName evidence="1 3">Uncharacterized protein</fullName>
    </submittedName>
</protein>
<accession>A0A0N4Y4P0</accession>
<organism evidence="3">
    <name type="scientific">Nippostrongylus brasiliensis</name>
    <name type="common">Rat hookworm</name>
    <dbReference type="NCBI Taxonomy" id="27835"/>
    <lineage>
        <taxon>Eukaryota</taxon>
        <taxon>Metazoa</taxon>
        <taxon>Ecdysozoa</taxon>
        <taxon>Nematoda</taxon>
        <taxon>Chromadorea</taxon>
        <taxon>Rhabditida</taxon>
        <taxon>Rhabditina</taxon>
        <taxon>Rhabditomorpha</taxon>
        <taxon>Strongyloidea</taxon>
        <taxon>Heligmosomidae</taxon>
        <taxon>Nippostrongylus</taxon>
    </lineage>
</organism>
<reference evidence="3" key="1">
    <citation type="submission" date="2017-02" db="UniProtKB">
        <authorList>
            <consortium name="WormBaseParasite"/>
        </authorList>
    </citation>
    <scope>IDENTIFICATION</scope>
</reference>
<dbReference type="EMBL" id="UYSL01020406">
    <property type="protein sequence ID" value="VDL74471.1"/>
    <property type="molecule type" value="Genomic_DNA"/>
</dbReference>
<evidence type="ECO:0000313" key="3">
    <source>
        <dbReference type="WBParaSite" id="NBR_0001088101-mRNA-1"/>
    </source>
</evidence>
<evidence type="ECO:0000313" key="1">
    <source>
        <dbReference type="EMBL" id="VDL74471.1"/>
    </source>
</evidence>
<name>A0A0N4Y4P0_NIPBR</name>
<dbReference type="WBParaSite" id="NBR_0001088101-mRNA-1">
    <property type="protein sequence ID" value="NBR_0001088101-mRNA-1"/>
    <property type="gene ID" value="NBR_0001088101"/>
</dbReference>
<reference evidence="1 2" key="2">
    <citation type="submission" date="2018-11" db="EMBL/GenBank/DDBJ databases">
        <authorList>
            <consortium name="Pathogen Informatics"/>
        </authorList>
    </citation>
    <scope>NUCLEOTIDE SEQUENCE [LARGE SCALE GENOMIC DNA]</scope>
</reference>
<dbReference type="Proteomes" id="UP000271162">
    <property type="component" value="Unassembled WGS sequence"/>
</dbReference>
<sequence length="67" mass="7178">MAILPRNYATLSCKPPMCNPYHSSIGVGVEANYHIEDGVEGELDVPVPIGKGIGMRLPISGNIHYGK</sequence>
<dbReference type="PANTHER" id="PTHR36520">
    <property type="entry name" value="PROTEIN CBG13000-RELATED"/>
    <property type="match status" value="1"/>
</dbReference>
<gene>
    <name evidence="1" type="ORF">NBR_LOCUS10882</name>
</gene>
<proteinExistence type="predicted"/>
<dbReference type="AlphaFoldDB" id="A0A0N4Y4P0"/>
<keyword evidence="2" id="KW-1185">Reference proteome</keyword>
<evidence type="ECO:0000313" key="2">
    <source>
        <dbReference type="Proteomes" id="UP000271162"/>
    </source>
</evidence>
<dbReference type="PANTHER" id="PTHR36520:SF1">
    <property type="entry name" value="PROTEIN CBG14667"/>
    <property type="match status" value="1"/>
</dbReference>